<gene>
    <name evidence="2" type="ordered locus">CFPG_P1-10</name>
</gene>
<reference evidence="3" key="1">
    <citation type="journal article" date="2008" name="Science">
        <title>Genome of an endosymbiont coupling N2 fixation to cellulolysis within RT protist cells in termite gut.</title>
        <authorList>
            <person name="Hongoh Y."/>
            <person name="Sharma V.K."/>
            <person name="Prakash T."/>
            <person name="Noda S."/>
            <person name="Toh H."/>
            <person name="Taylor T.D."/>
            <person name="Kudo T."/>
            <person name="Sakaki Y."/>
            <person name="Toyoda A."/>
            <person name="Hattori M."/>
            <person name="Ohkuma M."/>
        </authorList>
    </citation>
    <scope>NUCLEOTIDE SEQUENCE [LARGE SCALE GENOMIC DNA]</scope>
    <source>
        <plasmid evidence="3">pCFPG1</plasmid>
    </source>
</reference>
<proteinExistence type="predicted"/>
<dbReference type="Gene3D" id="3.90.320.10">
    <property type="match status" value="1"/>
</dbReference>
<name>B6YS59_AZOPC</name>
<dbReference type="EMBL" id="AP010657">
    <property type="protein sequence ID" value="BAG84031.1"/>
    <property type="molecule type" value="Genomic_DNA"/>
</dbReference>
<evidence type="ECO:0000313" key="2">
    <source>
        <dbReference type="EMBL" id="BAG84031.1"/>
    </source>
</evidence>
<evidence type="ECO:0000259" key="1">
    <source>
        <dbReference type="Pfam" id="PF12705"/>
    </source>
</evidence>
<dbReference type="Proteomes" id="UP000000723">
    <property type="component" value="Plasmid pCFPG1"/>
</dbReference>
<dbReference type="Pfam" id="PF12705">
    <property type="entry name" value="PDDEXK_1"/>
    <property type="match status" value="1"/>
</dbReference>
<accession>B6YS59</accession>
<dbReference type="HOGENOM" id="CLU_1933707_0_0_10"/>
<sequence>MLCKSKIDRIQWDMKEKRVWIIDLKTSSHNQSQFVREVEREMNSYLQQLAYYTMAMKETYHISNDWTSEYYFIYIGSRTCNVYLVRVGEILEDRIWKIDEDICAIYEKIERGENQSRVERIGVDFGTRGR</sequence>
<keyword evidence="3" id="KW-1185">Reference proteome</keyword>
<dbReference type="InterPro" id="IPR011604">
    <property type="entry name" value="PDDEXK-like_dom_sf"/>
</dbReference>
<protein>
    <recommendedName>
        <fullName evidence="1">PD-(D/E)XK endonuclease-like domain-containing protein</fullName>
    </recommendedName>
</protein>
<dbReference type="InterPro" id="IPR038726">
    <property type="entry name" value="PDDEXK_AddAB-type"/>
</dbReference>
<dbReference type="KEGG" id="aps:CFPG_P1-10"/>
<dbReference type="AlphaFoldDB" id="B6YS59"/>
<geneLocation type="plasmid" evidence="2 3">
    <name>pCFPG1</name>
</geneLocation>
<keyword evidence="2" id="KW-0614">Plasmid</keyword>
<organism evidence="2 3">
    <name type="scientific">Azobacteroides pseudotrichonymphae genomovar. CFP2</name>
    <dbReference type="NCBI Taxonomy" id="511995"/>
    <lineage>
        <taxon>Bacteria</taxon>
        <taxon>Pseudomonadati</taxon>
        <taxon>Bacteroidota</taxon>
        <taxon>Bacteroidia</taxon>
        <taxon>Bacteroidales</taxon>
        <taxon>Candidatus Azobacteroides</taxon>
    </lineage>
</organism>
<evidence type="ECO:0000313" key="3">
    <source>
        <dbReference type="Proteomes" id="UP000000723"/>
    </source>
</evidence>
<feature type="domain" description="PD-(D/E)XK endonuclease-like" evidence="1">
    <location>
        <begin position="6"/>
        <end position="113"/>
    </location>
</feature>